<dbReference type="STRING" id="27835.A0A0N4Y1S6"/>
<accession>A0A0N4Y1S6</accession>
<dbReference type="PANTHER" id="PTHR36161">
    <property type="entry name" value="PROTEIN CBG06377-RELATED"/>
    <property type="match status" value="1"/>
</dbReference>
<organism evidence="4">
    <name type="scientific">Nippostrongylus brasiliensis</name>
    <name type="common">Rat hookworm</name>
    <dbReference type="NCBI Taxonomy" id="27835"/>
    <lineage>
        <taxon>Eukaryota</taxon>
        <taxon>Metazoa</taxon>
        <taxon>Ecdysozoa</taxon>
        <taxon>Nematoda</taxon>
        <taxon>Chromadorea</taxon>
        <taxon>Rhabditida</taxon>
        <taxon>Rhabditina</taxon>
        <taxon>Rhabditomorpha</taxon>
        <taxon>Strongyloidea</taxon>
        <taxon>Heligmosomidae</taxon>
        <taxon>Nippostrongylus</taxon>
    </lineage>
</organism>
<gene>
    <name evidence="2" type="ORF">NBR_LOCUS9596</name>
</gene>
<dbReference type="Proteomes" id="UP000271162">
    <property type="component" value="Unassembled WGS sequence"/>
</dbReference>
<keyword evidence="1" id="KW-0732">Signal</keyword>
<evidence type="ECO:0000256" key="1">
    <source>
        <dbReference type="SAM" id="SignalP"/>
    </source>
</evidence>
<dbReference type="WBParaSite" id="NBR_0000959501-mRNA-1">
    <property type="protein sequence ID" value="NBR_0000959501-mRNA-1"/>
    <property type="gene ID" value="NBR_0000959501"/>
</dbReference>
<dbReference type="EMBL" id="UYSL01020164">
    <property type="protein sequence ID" value="VDL73185.1"/>
    <property type="molecule type" value="Genomic_DNA"/>
</dbReference>
<sequence>MLTTIAIGIFCSLVQLGSAQTPKDMFDSKAKALGITFYTKAEISSITDCVDDYIYDLASMDTLKDKGMDCLMKKTPPSKYSTLISTMASMDQCLKPENINTIGLINKSMPAGKAALQNVYTQIMEVIKNGRNAGKSKADVLNDGYATATNLMTMALIDSTCKTIVSGITKLQWSCTLANAKNFVDFSKYSCSTIVKN</sequence>
<dbReference type="OMA" id="CIINNSG"/>
<evidence type="ECO:0000313" key="2">
    <source>
        <dbReference type="EMBL" id="VDL73185.1"/>
    </source>
</evidence>
<reference evidence="4" key="1">
    <citation type="submission" date="2017-02" db="UniProtKB">
        <authorList>
            <consortium name="WormBaseParasite"/>
        </authorList>
    </citation>
    <scope>IDENTIFICATION</scope>
</reference>
<feature type="chain" id="PRO_5043125370" evidence="1">
    <location>
        <begin position="20"/>
        <end position="197"/>
    </location>
</feature>
<reference evidence="2 3" key="2">
    <citation type="submission" date="2018-11" db="EMBL/GenBank/DDBJ databases">
        <authorList>
            <consortium name="Pathogen Informatics"/>
        </authorList>
    </citation>
    <scope>NUCLEOTIDE SEQUENCE [LARGE SCALE GENOMIC DNA]</scope>
</reference>
<dbReference type="PANTHER" id="PTHR36161:SF5">
    <property type="entry name" value="DUF19 DOMAIN-CONTAINING PROTEIN"/>
    <property type="match status" value="1"/>
</dbReference>
<evidence type="ECO:0000313" key="3">
    <source>
        <dbReference type="Proteomes" id="UP000271162"/>
    </source>
</evidence>
<evidence type="ECO:0000313" key="4">
    <source>
        <dbReference type="WBParaSite" id="NBR_0000959501-mRNA-1"/>
    </source>
</evidence>
<proteinExistence type="predicted"/>
<dbReference type="AlphaFoldDB" id="A0A0N4Y1S6"/>
<name>A0A0N4Y1S6_NIPBR</name>
<keyword evidence="3" id="KW-1185">Reference proteome</keyword>
<feature type="signal peptide" evidence="1">
    <location>
        <begin position="1"/>
        <end position="19"/>
    </location>
</feature>
<protein>
    <submittedName>
        <fullName evidence="4">CG8661</fullName>
    </submittedName>
</protein>